<keyword evidence="4 7" id="KW-0238">DNA-binding</keyword>
<feature type="domain" description="Topo IIA-type catalytic" evidence="10">
    <location>
        <begin position="38"/>
        <end position="501"/>
    </location>
</feature>
<keyword evidence="12" id="KW-1185">Reference proteome</keyword>
<dbReference type="Gene3D" id="2.120.10.90">
    <property type="entry name" value="DNA gyrase/topoisomerase IV, subunit A, C-terminal"/>
    <property type="match status" value="1"/>
</dbReference>
<dbReference type="InterPro" id="IPR002205">
    <property type="entry name" value="Topo_IIA_dom_A"/>
</dbReference>
<evidence type="ECO:0000256" key="5">
    <source>
        <dbReference type="ARBA" id="ARBA00023136"/>
    </source>
</evidence>
<evidence type="ECO:0000256" key="8">
    <source>
        <dbReference type="PROSITE-ProRule" id="PRU01384"/>
    </source>
</evidence>
<dbReference type="InterPro" id="IPR035516">
    <property type="entry name" value="Gyrase/topoIV_suA_C"/>
</dbReference>
<feature type="region of interest" description="Disordered" evidence="9">
    <location>
        <begin position="725"/>
        <end position="744"/>
    </location>
</feature>
<feature type="site" description="Interaction with DNA" evidence="7">
    <location>
        <position position="84"/>
    </location>
</feature>
<dbReference type="PROSITE" id="PS52040">
    <property type="entry name" value="TOPO_IIA"/>
    <property type="match status" value="1"/>
</dbReference>
<dbReference type="InterPro" id="IPR013760">
    <property type="entry name" value="Topo_IIA-like_dom_sf"/>
</dbReference>
<evidence type="ECO:0000256" key="6">
    <source>
        <dbReference type="ARBA" id="ARBA00023235"/>
    </source>
</evidence>
<keyword evidence="6 7" id="KW-0413">Isomerase</keyword>
<dbReference type="RefSeq" id="WP_229161511.1">
    <property type="nucleotide sequence ID" value="NZ_JAJEWP010000004.1"/>
</dbReference>
<accession>A0ABS8GA31</accession>
<evidence type="ECO:0000313" key="12">
    <source>
        <dbReference type="Proteomes" id="UP001520878"/>
    </source>
</evidence>
<dbReference type="SUPFAM" id="SSF56719">
    <property type="entry name" value="Type II DNA topoisomerase"/>
    <property type="match status" value="1"/>
</dbReference>
<feature type="site" description="Interaction with DNA" evidence="7">
    <location>
        <position position="46"/>
    </location>
</feature>
<protein>
    <recommendedName>
        <fullName evidence="7">DNA topoisomerase 4 subunit A</fullName>
        <ecNumber evidence="7">5.6.2.2</ecNumber>
    </recommendedName>
    <alternativeName>
        <fullName evidence="7">Topoisomerase IV subunit A</fullName>
    </alternativeName>
</protein>
<evidence type="ECO:0000256" key="9">
    <source>
        <dbReference type="SAM" id="MobiDB-lite"/>
    </source>
</evidence>
<evidence type="ECO:0000256" key="3">
    <source>
        <dbReference type="ARBA" id="ARBA00023029"/>
    </source>
</evidence>
<dbReference type="Pfam" id="PF00521">
    <property type="entry name" value="DNA_topoisoIV"/>
    <property type="match status" value="1"/>
</dbReference>
<name>A0ABS8GA31_9ALTE</name>
<dbReference type="NCBIfam" id="NF004044">
    <property type="entry name" value="PRK05561.1"/>
    <property type="match status" value="1"/>
</dbReference>
<dbReference type="InterPro" id="IPR013758">
    <property type="entry name" value="Topo_IIA_A/C_ab"/>
</dbReference>
<keyword evidence="5 7" id="KW-0472">Membrane</keyword>
<reference evidence="11 12" key="1">
    <citation type="submission" date="2021-10" db="EMBL/GenBank/DDBJ databases">
        <title>Draft genome of Aestuariibacter halophilus JC2043.</title>
        <authorList>
            <person name="Emsley S.A."/>
            <person name="Pfannmuller K.M."/>
            <person name="Ushijima B."/>
            <person name="Saw J.H."/>
            <person name="Videau P."/>
        </authorList>
    </citation>
    <scope>NUCLEOTIDE SEQUENCE [LARGE SCALE GENOMIC DNA]</scope>
    <source>
        <strain evidence="11 12">JC2043</strain>
    </source>
</reference>
<dbReference type="HAMAP" id="MF_00936">
    <property type="entry name" value="ParC_type1"/>
    <property type="match status" value="1"/>
</dbReference>
<dbReference type="PANTHER" id="PTHR43493">
    <property type="entry name" value="DNA GYRASE/TOPOISOMERASE SUBUNIT A"/>
    <property type="match status" value="1"/>
</dbReference>
<evidence type="ECO:0000256" key="4">
    <source>
        <dbReference type="ARBA" id="ARBA00023125"/>
    </source>
</evidence>
<evidence type="ECO:0000259" key="10">
    <source>
        <dbReference type="PROSITE" id="PS52040"/>
    </source>
</evidence>
<dbReference type="SMART" id="SM00434">
    <property type="entry name" value="TOP4c"/>
    <property type="match status" value="1"/>
</dbReference>
<feature type="active site" description="O-(5'-phospho-DNA)-tyrosine intermediate" evidence="7 8">
    <location>
        <position position="127"/>
    </location>
</feature>
<dbReference type="GO" id="GO:0003918">
    <property type="term" value="F:DNA topoisomerase type II (double strand cut, ATP-hydrolyzing) activity"/>
    <property type="evidence" value="ECO:0007669"/>
    <property type="project" value="UniProtKB-EC"/>
</dbReference>
<dbReference type="Gene3D" id="1.10.268.10">
    <property type="entry name" value="Topoisomerase, domain 3"/>
    <property type="match status" value="1"/>
</dbReference>
<dbReference type="InterPro" id="IPR013757">
    <property type="entry name" value="Topo_IIA_A_a_sf"/>
</dbReference>
<comment type="catalytic activity">
    <reaction evidence="1 7 8">
        <text>ATP-dependent breakage, passage and rejoining of double-stranded DNA.</text>
        <dbReference type="EC" id="5.6.2.2"/>
    </reaction>
</comment>
<feature type="site" description="Transition state stabilizer" evidence="7">
    <location>
        <position position="126"/>
    </location>
</feature>
<dbReference type="Gene3D" id="3.30.1360.40">
    <property type="match status" value="1"/>
</dbReference>
<dbReference type="EMBL" id="JAJEWP010000004">
    <property type="protein sequence ID" value="MCC2617397.1"/>
    <property type="molecule type" value="Genomic_DNA"/>
</dbReference>
<dbReference type="EC" id="5.6.2.2" evidence="7"/>
<dbReference type="InterPro" id="IPR050220">
    <property type="entry name" value="Type_II_DNA_Topoisomerases"/>
</dbReference>
<dbReference type="Gene3D" id="3.90.199.10">
    <property type="entry name" value="Topoisomerase II, domain 5"/>
    <property type="match status" value="1"/>
</dbReference>
<evidence type="ECO:0000256" key="2">
    <source>
        <dbReference type="ARBA" id="ARBA00022475"/>
    </source>
</evidence>
<evidence type="ECO:0000256" key="1">
    <source>
        <dbReference type="ARBA" id="ARBA00000185"/>
    </source>
</evidence>
<dbReference type="CDD" id="cd00187">
    <property type="entry name" value="TOP4c"/>
    <property type="match status" value="1"/>
</dbReference>
<dbReference type="NCBIfam" id="TIGR01062">
    <property type="entry name" value="parC_Gneg"/>
    <property type="match status" value="1"/>
</dbReference>
<evidence type="ECO:0000313" key="11">
    <source>
        <dbReference type="EMBL" id="MCC2617397.1"/>
    </source>
</evidence>
<organism evidence="11 12">
    <name type="scientific">Fluctibacter halophilus</name>
    <dbReference type="NCBI Taxonomy" id="226011"/>
    <lineage>
        <taxon>Bacteria</taxon>
        <taxon>Pseudomonadati</taxon>
        <taxon>Pseudomonadota</taxon>
        <taxon>Gammaproteobacteria</taxon>
        <taxon>Alteromonadales</taxon>
        <taxon>Alteromonadaceae</taxon>
        <taxon>Fluctibacter</taxon>
    </lineage>
</organism>
<comment type="subcellular location">
    <subcellularLocation>
        <location evidence="7">Cell membrane</location>
        <topology evidence="7">Peripheral membrane protein</topology>
    </subcellularLocation>
</comment>
<keyword evidence="3 7" id="KW-0799">Topoisomerase</keyword>
<comment type="subunit">
    <text evidence="7">Heterotetramer composed of ParC and ParE.</text>
</comment>
<proteinExistence type="inferred from homology"/>
<gene>
    <name evidence="7 11" type="primary">parC</name>
    <name evidence="11" type="ORF">LJ739_14185</name>
</gene>
<dbReference type="InterPro" id="IPR005742">
    <property type="entry name" value="TopoIV_A_Gneg"/>
</dbReference>
<dbReference type="Proteomes" id="UP001520878">
    <property type="component" value="Unassembled WGS sequence"/>
</dbReference>
<evidence type="ECO:0000256" key="7">
    <source>
        <dbReference type="HAMAP-Rule" id="MF_00936"/>
    </source>
</evidence>
<comment type="function">
    <text evidence="7">Topoisomerase IV is essential for chromosome segregation. It relaxes supercoiled DNA. Performs the decatenation events required during the replication of a circular DNA molecule.</text>
</comment>
<feature type="site" description="Interaction with DNA" evidence="7">
    <location>
        <position position="82"/>
    </location>
</feature>
<keyword evidence="2 7" id="KW-1003">Cell membrane</keyword>
<comment type="caution">
    <text evidence="11">The sequence shown here is derived from an EMBL/GenBank/DDBJ whole genome shotgun (WGS) entry which is preliminary data.</text>
</comment>
<sequence length="765" mass="84931">MSDDISISSDGVEQLPLRRFTEDAYLNYSMYVIMDRALPHIGDGLKPVQRRIVYAMSDLGLSANAKYKKSARTVGDVLGKFHPHGDSACYEAMVLMAQPFSYRYPLVDGQGNWGAPDDPKSFAAMRYTEARLSRFSEVLLNELGQGTVDWQPNFDGTLQEPKVLPARLPHILLNGVTGIAVGMATDIPPHNARELAQACATLLDNSKAELSDLLVHVQGPDYPTEAEIITPREDIQKLYETGRGSIKMRALYSEEGGEVVITALPHQASGAKVLEQIAAQMQSKKLPMVSDLRDESDHENPTRLVITPRSNRVDVEQLMQHLFATTDLEKNYRVNINMIGLDGRPQVKDLRSILTEWLRFRKDTVVRRLSHRLEKVLARLHILEGLMIAFLNIDEVIHIIRHEDEPKQELMRRFGLSDKQAEAILELKLRHLAKLEEMKIRGEQDELSAERDELQALLGSDRRLKTLIKKEILSDAEKYGDDRRSPLVERSEAKALSEKELVPSEAVTVVLSEKGWARCAKGHDVDAPGLSYKAGDAYLDSGKGRSNQPVVFMDSSGRAFSCDAHSLPSARSQGEPLTGRFNIVGGELFQHVIMGKDDQRFLVTSDAGYGFVGTFADMISKNKAGKAYLSLPTAAKVLKPVPVNDLQNDWCMAISNEGRMLLFPLRDLPSLGKGKGNKIINIPGAKAKSREEYVKVIAVVPEGADVKVMAGKRSMTLSAADLQHYQGERGRRGNKLPRGLQRVDSVEVVTAQPDAVAEESQDSEQ</sequence>
<dbReference type="PANTHER" id="PTHR43493:SF1">
    <property type="entry name" value="DNA TOPOISOMERASE 4 SUBUNIT A"/>
    <property type="match status" value="1"/>
</dbReference>
<dbReference type="SUPFAM" id="SSF101904">
    <property type="entry name" value="GyrA/ParC C-terminal domain-like"/>
    <property type="match status" value="1"/>
</dbReference>
<comment type="similarity">
    <text evidence="7">Belongs to the type II topoisomerase GyrA/ParC subunit family. ParC type 1 subfamily.</text>
</comment>